<dbReference type="CDD" id="cd10170">
    <property type="entry name" value="ASKHA_NBD_HSP70"/>
    <property type="match status" value="1"/>
</dbReference>
<dbReference type="GO" id="GO:0005524">
    <property type="term" value="F:ATP binding"/>
    <property type="evidence" value="ECO:0007669"/>
    <property type="project" value="UniProtKB-KW"/>
</dbReference>
<evidence type="ECO:0000256" key="1">
    <source>
        <dbReference type="ARBA" id="ARBA00022741"/>
    </source>
</evidence>
<dbReference type="InterPro" id="IPR013126">
    <property type="entry name" value="Hsp_70_fam"/>
</dbReference>
<dbReference type="STRING" id="42249.A0A317SWT7"/>
<evidence type="ECO:0000256" key="2">
    <source>
        <dbReference type="ARBA" id="ARBA00022840"/>
    </source>
</evidence>
<gene>
    <name evidence="3" type="ORF">C7212DRAFT_179481</name>
</gene>
<keyword evidence="1" id="KW-0547">Nucleotide-binding</keyword>
<dbReference type="OrthoDB" id="2963168at2759"/>
<sequence>MAGLHKIVVGFDFGTTYSALAWASTNLPGQINLIGNWPSAGILTRHSAPTEIAYYEGGTSDFSWGYDIPRTVRRLKWFKLLLDSNDEHVQSGMPLPPGMTAMDVTRDFFSALYQHAMSTLWRQNGPEVMSMMKVDFVLTVPAVWSDTAKQRTRGAAIAAGMSNEHNLSLLSEPEAAAIYTIKNQDRNAINVYDRIVVCDAGGGTVDLISYTVLSINPLKVTECAVGTGDFCGSTYIDRNFEGLLQQRMGNHYNSLRVETQQRIVKNFEEVKCAFRDKPDQEVYHVSVPTLDTVPEAGIYSGELRLTREEMRRLFDPVIDQIMVLITSQVQSICKEGSHVNSVLLVGGFGESPATAVVKGAVMRGLEPSLPLQITTVVRRARRHYGTPMSTIFIPGQHSERDACTDPITGRRMACNQVSWFLQKGEPITDDRRITRNFCRSFKKYSGPWVDSMVACDLDRPPSRVTPDVKHVCNITADLSSVSKSCYEKKWKNWRRFYVARYHLDLTISSGDMKFELIFKGASFGRISVDFDL</sequence>
<comment type="caution">
    <text evidence="3">The sequence shown here is derived from an EMBL/GenBank/DDBJ whole genome shotgun (WGS) entry which is preliminary data.</text>
</comment>
<dbReference type="EMBL" id="PYWC01000021">
    <property type="protein sequence ID" value="PWW77631.1"/>
    <property type="molecule type" value="Genomic_DNA"/>
</dbReference>
<dbReference type="PANTHER" id="PTHR14187:SF5">
    <property type="entry name" value="HEAT SHOCK 70 KDA PROTEIN 12A"/>
    <property type="match status" value="1"/>
</dbReference>
<proteinExistence type="predicted"/>
<accession>A0A317SWT7</accession>
<dbReference type="Proteomes" id="UP000246991">
    <property type="component" value="Unassembled WGS sequence"/>
</dbReference>
<dbReference type="Gene3D" id="3.30.420.40">
    <property type="match status" value="2"/>
</dbReference>
<protein>
    <submittedName>
        <fullName evidence="3">Actin-like ATPase domain-containing protein</fullName>
    </submittedName>
</protein>
<name>A0A317SWT7_9PEZI</name>
<dbReference type="PRINTS" id="PR00301">
    <property type="entry name" value="HEATSHOCK70"/>
</dbReference>
<evidence type="ECO:0000313" key="3">
    <source>
        <dbReference type="EMBL" id="PWW77631.1"/>
    </source>
</evidence>
<dbReference type="Gene3D" id="3.90.640.10">
    <property type="entry name" value="Actin, Chain A, domain 4"/>
    <property type="match status" value="1"/>
</dbReference>
<dbReference type="GO" id="GO:0140662">
    <property type="term" value="F:ATP-dependent protein folding chaperone"/>
    <property type="evidence" value="ECO:0007669"/>
    <property type="project" value="InterPro"/>
</dbReference>
<keyword evidence="4" id="KW-1185">Reference proteome</keyword>
<dbReference type="InterPro" id="IPR043129">
    <property type="entry name" value="ATPase_NBD"/>
</dbReference>
<dbReference type="PANTHER" id="PTHR14187">
    <property type="entry name" value="ALPHA KINASE/ELONGATION FACTOR 2 KINASE"/>
    <property type="match status" value="1"/>
</dbReference>
<evidence type="ECO:0000313" key="4">
    <source>
        <dbReference type="Proteomes" id="UP000246991"/>
    </source>
</evidence>
<dbReference type="SUPFAM" id="SSF53067">
    <property type="entry name" value="Actin-like ATPase domain"/>
    <property type="match status" value="2"/>
</dbReference>
<reference evidence="3 4" key="1">
    <citation type="submission" date="2018-03" db="EMBL/GenBank/DDBJ databases">
        <title>Genomes of Pezizomycetes fungi and the evolution of truffles.</title>
        <authorList>
            <person name="Murat C."/>
            <person name="Payen T."/>
            <person name="Noel B."/>
            <person name="Kuo A."/>
            <person name="Martin F.M."/>
        </authorList>
    </citation>
    <scope>NUCLEOTIDE SEQUENCE [LARGE SCALE GENOMIC DNA]</scope>
    <source>
        <strain evidence="3">091103-1</strain>
    </source>
</reference>
<dbReference type="Pfam" id="PF00012">
    <property type="entry name" value="HSP70"/>
    <property type="match status" value="1"/>
</dbReference>
<keyword evidence="2" id="KW-0067">ATP-binding</keyword>
<dbReference type="AlphaFoldDB" id="A0A317SWT7"/>
<organism evidence="3 4">
    <name type="scientific">Tuber magnatum</name>
    <name type="common">white Piedmont truffle</name>
    <dbReference type="NCBI Taxonomy" id="42249"/>
    <lineage>
        <taxon>Eukaryota</taxon>
        <taxon>Fungi</taxon>
        <taxon>Dikarya</taxon>
        <taxon>Ascomycota</taxon>
        <taxon>Pezizomycotina</taxon>
        <taxon>Pezizomycetes</taxon>
        <taxon>Pezizales</taxon>
        <taxon>Tuberaceae</taxon>
        <taxon>Tuber</taxon>
    </lineage>
</organism>